<dbReference type="EMBL" id="SMMG02000007">
    <property type="protein sequence ID" value="KAA3465087.1"/>
    <property type="molecule type" value="Genomic_DNA"/>
</dbReference>
<dbReference type="PANTHER" id="PTHR32285:SF53">
    <property type="entry name" value="PROTEIN TRICHOME BIREFRINGENCE-LIKE 9"/>
    <property type="match status" value="1"/>
</dbReference>
<accession>A0A5B6V7K1</accession>
<dbReference type="Pfam" id="PF13839">
    <property type="entry name" value="PC-Esterase"/>
    <property type="match status" value="2"/>
</dbReference>
<evidence type="ECO:0000313" key="10">
    <source>
        <dbReference type="EMBL" id="KAA3465087.1"/>
    </source>
</evidence>
<evidence type="ECO:0000256" key="4">
    <source>
        <dbReference type="ARBA" id="ARBA00022968"/>
    </source>
</evidence>
<feature type="domain" description="Trichome birefringence-like C-terminal" evidence="8">
    <location>
        <begin position="292"/>
        <end position="443"/>
    </location>
</feature>
<evidence type="ECO:0000256" key="5">
    <source>
        <dbReference type="ARBA" id="ARBA00022989"/>
    </source>
</evidence>
<organism evidence="10 11">
    <name type="scientific">Gossypium australe</name>
    <dbReference type="NCBI Taxonomy" id="47621"/>
    <lineage>
        <taxon>Eukaryota</taxon>
        <taxon>Viridiplantae</taxon>
        <taxon>Streptophyta</taxon>
        <taxon>Embryophyta</taxon>
        <taxon>Tracheophyta</taxon>
        <taxon>Spermatophyta</taxon>
        <taxon>Magnoliopsida</taxon>
        <taxon>eudicotyledons</taxon>
        <taxon>Gunneridae</taxon>
        <taxon>Pentapetalae</taxon>
        <taxon>rosids</taxon>
        <taxon>malvids</taxon>
        <taxon>Malvales</taxon>
        <taxon>Malvaceae</taxon>
        <taxon>Malvoideae</taxon>
        <taxon>Gossypium</taxon>
    </lineage>
</organism>
<evidence type="ECO:0000313" key="11">
    <source>
        <dbReference type="Proteomes" id="UP000325315"/>
    </source>
</evidence>
<evidence type="ECO:0000256" key="7">
    <source>
        <dbReference type="SAM" id="Phobius"/>
    </source>
</evidence>
<comment type="similarity">
    <text evidence="2">Belongs to the PC-esterase family. TBL subfamily.</text>
</comment>
<dbReference type="OrthoDB" id="630188at2759"/>
<dbReference type="InterPro" id="IPR026057">
    <property type="entry name" value="TBL_C"/>
</dbReference>
<dbReference type="AlphaFoldDB" id="A0A5B6V7K1"/>
<evidence type="ECO:0000259" key="8">
    <source>
        <dbReference type="Pfam" id="PF13839"/>
    </source>
</evidence>
<protein>
    <submittedName>
        <fullName evidence="10">Protein trichome birefringence-like 8 isoform X2</fullName>
    </submittedName>
</protein>
<feature type="domain" description="Trichome birefringence-like C-terminal" evidence="8">
    <location>
        <begin position="129"/>
        <end position="260"/>
    </location>
</feature>
<comment type="subcellular location">
    <subcellularLocation>
        <location evidence="1">Membrane</location>
        <topology evidence="1">Single-pass membrane protein</topology>
    </subcellularLocation>
</comment>
<evidence type="ECO:0000256" key="3">
    <source>
        <dbReference type="ARBA" id="ARBA00022692"/>
    </source>
</evidence>
<feature type="transmembrane region" description="Helical" evidence="7">
    <location>
        <begin position="23"/>
        <end position="43"/>
    </location>
</feature>
<dbReference type="GO" id="GO:0016413">
    <property type="term" value="F:O-acetyltransferase activity"/>
    <property type="evidence" value="ECO:0007669"/>
    <property type="project" value="InterPro"/>
</dbReference>
<name>A0A5B6V7K1_9ROSI</name>
<keyword evidence="5 7" id="KW-1133">Transmembrane helix</keyword>
<evidence type="ECO:0000256" key="2">
    <source>
        <dbReference type="ARBA" id="ARBA00007727"/>
    </source>
</evidence>
<evidence type="ECO:0000256" key="6">
    <source>
        <dbReference type="ARBA" id="ARBA00023136"/>
    </source>
</evidence>
<proteinExistence type="inferred from homology"/>
<dbReference type="PANTHER" id="PTHR32285">
    <property type="entry name" value="PROTEIN TRICHOME BIREFRINGENCE-LIKE 9-RELATED"/>
    <property type="match status" value="1"/>
</dbReference>
<keyword evidence="4" id="KW-0735">Signal-anchor</keyword>
<dbReference type="GO" id="GO:0016020">
    <property type="term" value="C:membrane"/>
    <property type="evidence" value="ECO:0007669"/>
    <property type="project" value="UniProtKB-SubCell"/>
</dbReference>
<comment type="caution">
    <text evidence="10">The sequence shown here is derived from an EMBL/GenBank/DDBJ whole genome shotgun (WGS) entry which is preliminary data.</text>
</comment>
<keyword evidence="11" id="KW-1185">Reference proteome</keyword>
<reference evidence="11" key="1">
    <citation type="journal article" date="2019" name="Plant Biotechnol. J.">
        <title>Genome sequencing of the Australian wild diploid species Gossypium australe highlights disease resistance and delayed gland morphogenesis.</title>
        <authorList>
            <person name="Cai Y."/>
            <person name="Cai X."/>
            <person name="Wang Q."/>
            <person name="Wang P."/>
            <person name="Zhang Y."/>
            <person name="Cai C."/>
            <person name="Xu Y."/>
            <person name="Wang K."/>
            <person name="Zhou Z."/>
            <person name="Wang C."/>
            <person name="Geng S."/>
            <person name="Li B."/>
            <person name="Dong Q."/>
            <person name="Hou Y."/>
            <person name="Wang H."/>
            <person name="Ai P."/>
            <person name="Liu Z."/>
            <person name="Yi F."/>
            <person name="Sun M."/>
            <person name="An G."/>
            <person name="Cheng J."/>
            <person name="Zhang Y."/>
            <person name="Shi Q."/>
            <person name="Xie Y."/>
            <person name="Shi X."/>
            <person name="Chang Y."/>
            <person name="Huang F."/>
            <person name="Chen Y."/>
            <person name="Hong S."/>
            <person name="Mi L."/>
            <person name="Sun Q."/>
            <person name="Zhang L."/>
            <person name="Zhou B."/>
            <person name="Peng R."/>
            <person name="Zhang X."/>
            <person name="Liu F."/>
        </authorList>
    </citation>
    <scope>NUCLEOTIDE SEQUENCE [LARGE SCALE GENOMIC DNA]</scope>
    <source>
        <strain evidence="11">cv. PA1801</strain>
    </source>
</reference>
<evidence type="ECO:0000256" key="1">
    <source>
        <dbReference type="ARBA" id="ARBA00004167"/>
    </source>
</evidence>
<keyword evidence="3 7" id="KW-0812">Transmembrane</keyword>
<dbReference type="GO" id="GO:0005794">
    <property type="term" value="C:Golgi apparatus"/>
    <property type="evidence" value="ECO:0007669"/>
    <property type="project" value="TreeGrafter"/>
</dbReference>
<dbReference type="InterPro" id="IPR025846">
    <property type="entry name" value="TBL_N"/>
</dbReference>
<feature type="domain" description="Trichome birefringence-like N-terminal" evidence="9">
    <location>
        <begin position="74"/>
        <end position="127"/>
    </location>
</feature>
<gene>
    <name evidence="10" type="ORF">EPI10_000289</name>
</gene>
<dbReference type="InterPro" id="IPR029962">
    <property type="entry name" value="TBL"/>
</dbReference>
<dbReference type="Pfam" id="PF14416">
    <property type="entry name" value="PMR5N"/>
    <property type="match status" value="1"/>
</dbReference>
<evidence type="ECO:0000259" key="9">
    <source>
        <dbReference type="Pfam" id="PF14416"/>
    </source>
</evidence>
<dbReference type="Proteomes" id="UP000325315">
    <property type="component" value="Unassembled WGS sequence"/>
</dbReference>
<keyword evidence="6 7" id="KW-0472">Membrane</keyword>
<sequence length="453" mass="52622">MDQLGTQTINQLPSGAALIKRELCYTICFIFILISSIIALNLGSSSRSLPLFRFDHFFPRKLPPPFPHIHPLRACDYSYGKWVRVDKKNPVLLYDEDCPFLDPGFRCHRNGRKDMEFQKWRWQPHGCYLPRFNASDFLERSRNGRIVFAGDSMGRNQWESLLCMLAQAVSNKSTIFEVNGSPITKHKGFLSMKFQDYNLTVEYYRTPFLAVLGRRPITTPPQVKLIVKVDQLHWRSKQWKGANVVVLNTGHWWNKEKIAKMYGFFSPHLSFSLHALRFLVCIWLHNWVGLVSFRGCYFQEGGTINMTMDVMEGFRRFIKTLVSWTTKNLNPEISHVFIRNHSPIHYMNGTWDNGGVCAAATEPEQDYRKLRPESWNNQYIANAIKEINNSKVRLLNITYLTGFRKDGHPSKYREPGTPVGAPQDCSHWCLPGIPDTWNEILYAQLLSMEFRTK</sequence>